<keyword evidence="4" id="KW-1185">Reference proteome</keyword>
<sequence length="371" mass="39486">MTDMGTSHTENLIEAALERQAAAAPASEPVAARLPVLRLRRRRRMTGLAAVAVVGALAVPTSVRAFSTSAEPASPSGPIVESTVAEPPGPPSTPLRYTVTWLPDDFVEVFRSADVEGEYPQTRIWAPLDAIERQAPNELTENVVVFTAHDPDEIDWDTVAEDLAASTDPTVDGSPAMLFPRDIDHRLTWMPDDSTVLTVRVGNVLGSDTGELAYQVAESVRPDGESPVRGALEAGWLPPSMAVAHSGVMRVGDGWGAVLTVGPRDADVAVSGPRLHAQVGEAPSRLPEHGPGTPVQVGDREGTFWPARDTGEGPLSAVVQVELADGRWLETTLQDHEPTELGQEIGGQESMVRFAEGLIVLEEPAGGWFGD</sequence>
<dbReference type="EMBL" id="CP022521">
    <property type="protein sequence ID" value="ASO18557.1"/>
    <property type="molecule type" value="Genomic_DNA"/>
</dbReference>
<dbReference type="KEGG" id="ahg:AHOG_04505"/>
<reference evidence="3 4" key="1">
    <citation type="submission" date="2017-07" db="EMBL/GenBank/DDBJ databases">
        <title>Complete genome sequence of Actinoalloteichus hoggarensis DSM 45943, type strain of Actinoalloteichus hoggarensis.</title>
        <authorList>
            <person name="Ruckert C."/>
            <person name="Nouioui I."/>
            <person name="Willmese J."/>
            <person name="van Wezel G."/>
            <person name="Klenk H.-P."/>
            <person name="Kalinowski J."/>
            <person name="Zotchev S.B."/>
        </authorList>
    </citation>
    <scope>NUCLEOTIDE SEQUENCE [LARGE SCALE GENOMIC DNA]</scope>
    <source>
        <strain evidence="3 4">DSM 45943</strain>
    </source>
</reference>
<feature type="region of interest" description="Disordered" evidence="1">
    <location>
        <begin position="68"/>
        <end position="91"/>
    </location>
</feature>
<gene>
    <name evidence="3" type="ORF">AHOG_04505</name>
</gene>
<protein>
    <submittedName>
        <fullName evidence="3">Uncharacterized protein</fullName>
    </submittedName>
</protein>
<keyword evidence="2" id="KW-0472">Membrane</keyword>
<keyword evidence="2" id="KW-0812">Transmembrane</keyword>
<evidence type="ECO:0000313" key="3">
    <source>
        <dbReference type="EMBL" id="ASO18557.1"/>
    </source>
</evidence>
<feature type="transmembrane region" description="Helical" evidence="2">
    <location>
        <begin position="47"/>
        <end position="66"/>
    </location>
</feature>
<organism evidence="3 4">
    <name type="scientific">Actinoalloteichus hoggarensis</name>
    <dbReference type="NCBI Taxonomy" id="1470176"/>
    <lineage>
        <taxon>Bacteria</taxon>
        <taxon>Bacillati</taxon>
        <taxon>Actinomycetota</taxon>
        <taxon>Actinomycetes</taxon>
        <taxon>Pseudonocardiales</taxon>
        <taxon>Pseudonocardiaceae</taxon>
        <taxon>Actinoalloteichus</taxon>
    </lineage>
</organism>
<dbReference type="AlphaFoldDB" id="A0A221VYI0"/>
<accession>A0A221VYI0</accession>
<keyword evidence="2" id="KW-1133">Transmembrane helix</keyword>
<evidence type="ECO:0000313" key="4">
    <source>
        <dbReference type="Proteomes" id="UP000204221"/>
    </source>
</evidence>
<name>A0A221VYI0_9PSEU</name>
<evidence type="ECO:0000256" key="1">
    <source>
        <dbReference type="SAM" id="MobiDB-lite"/>
    </source>
</evidence>
<proteinExistence type="predicted"/>
<evidence type="ECO:0000256" key="2">
    <source>
        <dbReference type="SAM" id="Phobius"/>
    </source>
</evidence>
<dbReference type="Proteomes" id="UP000204221">
    <property type="component" value="Chromosome"/>
</dbReference>